<dbReference type="EMBL" id="BTSX01000001">
    <property type="protein sequence ID" value="GMS81601.1"/>
    <property type="molecule type" value="Genomic_DNA"/>
</dbReference>
<evidence type="ECO:0000313" key="1">
    <source>
        <dbReference type="EMBL" id="GMS81601.1"/>
    </source>
</evidence>
<feature type="non-terminal residue" evidence="1">
    <location>
        <position position="1"/>
    </location>
</feature>
<reference evidence="1" key="1">
    <citation type="submission" date="2023-10" db="EMBL/GenBank/DDBJ databases">
        <title>Genome assembly of Pristionchus species.</title>
        <authorList>
            <person name="Yoshida K."/>
            <person name="Sommer R.J."/>
        </authorList>
    </citation>
    <scope>NUCLEOTIDE SEQUENCE</scope>
    <source>
        <strain evidence="1">RS0144</strain>
    </source>
</reference>
<dbReference type="Proteomes" id="UP001432027">
    <property type="component" value="Unassembled WGS sequence"/>
</dbReference>
<feature type="non-terminal residue" evidence="1">
    <location>
        <position position="205"/>
    </location>
</feature>
<dbReference type="AlphaFoldDB" id="A0AAV5SE30"/>
<name>A0AAV5SE30_9BILA</name>
<accession>A0AAV5SE30</accession>
<proteinExistence type="predicted"/>
<keyword evidence="2" id="KW-1185">Reference proteome</keyword>
<comment type="caution">
    <text evidence="1">The sequence shown here is derived from an EMBL/GenBank/DDBJ whole genome shotgun (WGS) entry which is preliminary data.</text>
</comment>
<protein>
    <recommendedName>
        <fullName evidence="3">F-box domain-containing protein</fullName>
    </recommendedName>
</protein>
<organism evidence="1 2">
    <name type="scientific">Pristionchus entomophagus</name>
    <dbReference type="NCBI Taxonomy" id="358040"/>
    <lineage>
        <taxon>Eukaryota</taxon>
        <taxon>Metazoa</taxon>
        <taxon>Ecdysozoa</taxon>
        <taxon>Nematoda</taxon>
        <taxon>Chromadorea</taxon>
        <taxon>Rhabditida</taxon>
        <taxon>Rhabditina</taxon>
        <taxon>Diplogasteromorpha</taxon>
        <taxon>Diplogasteroidea</taxon>
        <taxon>Neodiplogasteridae</taxon>
        <taxon>Pristionchus</taxon>
    </lineage>
</organism>
<evidence type="ECO:0008006" key="3">
    <source>
        <dbReference type="Google" id="ProtNLM"/>
    </source>
</evidence>
<gene>
    <name evidence="1" type="ORF">PENTCL1PPCAC_3776</name>
</gene>
<evidence type="ECO:0000313" key="2">
    <source>
        <dbReference type="Proteomes" id="UP001432027"/>
    </source>
</evidence>
<sequence>IFRIGKCLFTSMELSETTGCLQLESFEDCLSTTSDDIFRDIFSRLDQYDLDEISMLSRRLHLISNSSRSQAIKIVAKLRVEQVNGRKFFLTLQLPSQCPTDGFILRIQSDADAKEPFRKQHIYSMYMDWPYYDGHFERSNLSNAVTARVAVLQCRFDFVKCKFDKICIDDTFLSFWEIAARTRDFASSFELHKSTFDLGSDAIPR</sequence>